<gene>
    <name evidence="1" type="ORF">RCL2_002994600</name>
</gene>
<evidence type="ECO:0000313" key="1">
    <source>
        <dbReference type="EMBL" id="GET03616.1"/>
    </source>
</evidence>
<comment type="caution">
    <text evidence="1">The sequence shown here is derived from an EMBL/GenBank/DDBJ whole genome shotgun (WGS) entry which is preliminary data.</text>
</comment>
<organism evidence="1 2">
    <name type="scientific">Rhizophagus clarus</name>
    <dbReference type="NCBI Taxonomy" id="94130"/>
    <lineage>
        <taxon>Eukaryota</taxon>
        <taxon>Fungi</taxon>
        <taxon>Fungi incertae sedis</taxon>
        <taxon>Mucoromycota</taxon>
        <taxon>Glomeromycotina</taxon>
        <taxon>Glomeromycetes</taxon>
        <taxon>Glomerales</taxon>
        <taxon>Glomeraceae</taxon>
        <taxon>Rhizophagus</taxon>
    </lineage>
</organism>
<reference evidence="1" key="1">
    <citation type="submission" date="2019-10" db="EMBL/GenBank/DDBJ databases">
        <title>Conservation and host-specific expression of non-tandemly repeated heterogenous ribosome RNA gene in arbuscular mycorrhizal fungi.</title>
        <authorList>
            <person name="Maeda T."/>
            <person name="Kobayashi Y."/>
            <person name="Nakagawa T."/>
            <person name="Ezawa T."/>
            <person name="Yamaguchi K."/>
            <person name="Bino T."/>
            <person name="Nishimoto Y."/>
            <person name="Shigenobu S."/>
            <person name="Kawaguchi M."/>
        </authorList>
    </citation>
    <scope>NUCLEOTIDE SEQUENCE</scope>
    <source>
        <strain evidence="1">HR1</strain>
    </source>
</reference>
<dbReference type="AlphaFoldDB" id="A0A8H3MF68"/>
<protein>
    <submittedName>
        <fullName evidence="1">Uncharacterized protein</fullName>
    </submittedName>
</protein>
<dbReference type="EMBL" id="BLAL01000324">
    <property type="protein sequence ID" value="GET03616.1"/>
    <property type="molecule type" value="Genomic_DNA"/>
</dbReference>
<name>A0A8H3MF68_9GLOM</name>
<accession>A0A8H3MF68</accession>
<proteinExistence type="predicted"/>
<dbReference type="Proteomes" id="UP000615446">
    <property type="component" value="Unassembled WGS sequence"/>
</dbReference>
<evidence type="ECO:0000313" key="2">
    <source>
        <dbReference type="Proteomes" id="UP000615446"/>
    </source>
</evidence>
<sequence>MLFSKSVYIGETIRILSKVFVSLSNCLLRNEILATDIAFFKGNRIDVLLLVQSKERQREHFQHIGSFDEFLFLSTLKSFVYSEVTMGIR</sequence>